<dbReference type="OrthoDB" id="5952844at2"/>
<comment type="caution">
    <text evidence="1">The sequence shown here is derived from an EMBL/GenBank/DDBJ whole genome shotgun (WGS) entry which is preliminary data.</text>
</comment>
<protein>
    <submittedName>
        <fullName evidence="1">Uncharacterized protein</fullName>
    </submittedName>
</protein>
<dbReference type="EMBL" id="MVDD01000022">
    <property type="protein sequence ID" value="PKQ60708.1"/>
    <property type="molecule type" value="Genomic_DNA"/>
</dbReference>
<dbReference type="RefSeq" id="WP_101263238.1">
    <property type="nucleotide sequence ID" value="NZ_MVDD01000022.1"/>
</dbReference>
<proteinExistence type="predicted"/>
<name>A0A2N3HRM2_9BACT</name>
<accession>A0A2N3HRM2</accession>
<keyword evidence="2" id="KW-1185">Reference proteome</keyword>
<dbReference type="Proteomes" id="UP000233535">
    <property type="component" value="Unassembled WGS sequence"/>
</dbReference>
<gene>
    <name evidence="1" type="ORF">BZG02_18475</name>
</gene>
<sequence>MSTLKNLISTHLSAEQVEAVNTALSTLETALAAKVSNLSGDERRKYGSISEQNKLFVNKVNDYAMNQTALRSPDVDWAEFAKDFNSRTVLEGTISRLQNLLTGINNAKTLHDYDNYQAALDDYAYTNYKTGTSAPGYEAKRNELKQFFSRIKKVDEKETADKK</sequence>
<evidence type="ECO:0000313" key="2">
    <source>
        <dbReference type="Proteomes" id="UP000233535"/>
    </source>
</evidence>
<organism evidence="1 2">
    <name type="scientific">Labilibaculum filiforme</name>
    <dbReference type="NCBI Taxonomy" id="1940526"/>
    <lineage>
        <taxon>Bacteria</taxon>
        <taxon>Pseudomonadati</taxon>
        <taxon>Bacteroidota</taxon>
        <taxon>Bacteroidia</taxon>
        <taxon>Marinilabiliales</taxon>
        <taxon>Marinifilaceae</taxon>
        <taxon>Labilibaculum</taxon>
    </lineage>
</organism>
<reference evidence="1 2" key="1">
    <citation type="journal article" date="2017" name="Front. Microbiol.">
        <title>Labilibaculum manganireducens gen. nov., sp. nov. and Labilibaculum filiforme sp. nov., Novel Bacteroidetes Isolated from Subsurface Sediments of the Baltic Sea.</title>
        <authorList>
            <person name="Vandieken V."/>
            <person name="Marshall I.P."/>
            <person name="Niemann H."/>
            <person name="Engelen B."/>
            <person name="Cypionka H."/>
        </authorList>
    </citation>
    <scope>NUCLEOTIDE SEQUENCE [LARGE SCALE GENOMIC DNA]</scope>
    <source>
        <strain evidence="1 2">59.16B</strain>
    </source>
</reference>
<evidence type="ECO:0000313" key="1">
    <source>
        <dbReference type="EMBL" id="PKQ60708.1"/>
    </source>
</evidence>
<dbReference type="AlphaFoldDB" id="A0A2N3HRM2"/>